<reference evidence="1" key="1">
    <citation type="submission" date="2020-07" db="EMBL/GenBank/DDBJ databases">
        <authorList>
            <person name="Nieuwenhuis M."/>
            <person name="Van De Peppel L.J.J."/>
        </authorList>
    </citation>
    <scope>NUCLEOTIDE SEQUENCE</scope>
    <source>
        <strain evidence="1">AP01</strain>
        <tissue evidence="1">Mycelium</tissue>
    </source>
</reference>
<evidence type="ECO:0000313" key="1">
    <source>
        <dbReference type="EMBL" id="KAG5640969.1"/>
    </source>
</evidence>
<sequence>MQSDDQLLYDKVVNDAGIRNELVLSIPETNQAKALLGDAERTLAAMDEEIAALQAGRQPHAEHVVKKFYVAMAPIKHLPVELLAIIFSYFTFAWIPDDKFYHPRHAPFILGQVCALWRQVSRSDSTLWRVNMSKSTWLPCELLPDVAKAYLKVDLKDYDIDTSGGSIRVTFIPVLHHITHLELFTDAIRLDMLWRNCSPESFIRLESLGMVIYESTAAARSVVQTVDSSLLYDPSRWDEHTPFRLAHNLQSVAIESADKDLRLVPSVLAISSLAIVDYRIRRECRRRVFRIASFEGHAAMGFKPFCLFLTYPLPLSPTAYSCGSFSFSANS</sequence>
<gene>
    <name evidence="1" type="ORF">DXG03_006481</name>
</gene>
<proteinExistence type="predicted"/>
<organism evidence="1 2">
    <name type="scientific">Asterophora parasitica</name>
    <dbReference type="NCBI Taxonomy" id="117018"/>
    <lineage>
        <taxon>Eukaryota</taxon>
        <taxon>Fungi</taxon>
        <taxon>Dikarya</taxon>
        <taxon>Basidiomycota</taxon>
        <taxon>Agaricomycotina</taxon>
        <taxon>Agaricomycetes</taxon>
        <taxon>Agaricomycetidae</taxon>
        <taxon>Agaricales</taxon>
        <taxon>Tricholomatineae</taxon>
        <taxon>Lyophyllaceae</taxon>
        <taxon>Asterophora</taxon>
    </lineage>
</organism>
<reference evidence="1" key="2">
    <citation type="submission" date="2021-10" db="EMBL/GenBank/DDBJ databases">
        <title>Phylogenomics reveals ancestral predisposition of the termite-cultivated fungus Termitomyces towards a domesticated lifestyle.</title>
        <authorList>
            <person name="Auxier B."/>
            <person name="Grum-Grzhimaylo A."/>
            <person name="Cardenas M.E."/>
            <person name="Lodge J.D."/>
            <person name="Laessoe T."/>
            <person name="Pedersen O."/>
            <person name="Smith M.E."/>
            <person name="Kuyper T.W."/>
            <person name="Franco-Molano E.A."/>
            <person name="Baroni T.J."/>
            <person name="Aanen D.K."/>
        </authorList>
    </citation>
    <scope>NUCLEOTIDE SEQUENCE</scope>
    <source>
        <strain evidence="1">AP01</strain>
        <tissue evidence="1">Mycelium</tissue>
    </source>
</reference>
<dbReference type="EMBL" id="JABCKV010000428">
    <property type="protein sequence ID" value="KAG5640969.1"/>
    <property type="molecule type" value="Genomic_DNA"/>
</dbReference>
<comment type="caution">
    <text evidence="1">The sequence shown here is derived from an EMBL/GenBank/DDBJ whole genome shotgun (WGS) entry which is preliminary data.</text>
</comment>
<dbReference type="InterPro" id="IPR036047">
    <property type="entry name" value="F-box-like_dom_sf"/>
</dbReference>
<accession>A0A9P7G1B0</accession>
<keyword evidence="2" id="KW-1185">Reference proteome</keyword>
<dbReference type="Proteomes" id="UP000775547">
    <property type="component" value="Unassembled WGS sequence"/>
</dbReference>
<dbReference type="OrthoDB" id="3365698at2759"/>
<dbReference type="SUPFAM" id="SSF81383">
    <property type="entry name" value="F-box domain"/>
    <property type="match status" value="1"/>
</dbReference>
<dbReference type="AlphaFoldDB" id="A0A9P7G1B0"/>
<protein>
    <recommendedName>
        <fullName evidence="3">F-box domain-containing protein</fullName>
    </recommendedName>
</protein>
<name>A0A9P7G1B0_9AGAR</name>
<dbReference type="Gene3D" id="1.20.1280.50">
    <property type="match status" value="1"/>
</dbReference>
<evidence type="ECO:0000313" key="2">
    <source>
        <dbReference type="Proteomes" id="UP000775547"/>
    </source>
</evidence>
<evidence type="ECO:0008006" key="3">
    <source>
        <dbReference type="Google" id="ProtNLM"/>
    </source>
</evidence>